<dbReference type="GO" id="GO:0016853">
    <property type="term" value="F:isomerase activity"/>
    <property type="evidence" value="ECO:0007669"/>
    <property type="project" value="UniProtKB-KW"/>
</dbReference>
<dbReference type="Proteomes" id="UP000280073">
    <property type="component" value="Unassembled WGS sequence"/>
</dbReference>
<dbReference type="GO" id="GO:0006574">
    <property type="term" value="P:L-valine catabolic process"/>
    <property type="evidence" value="ECO:0007669"/>
    <property type="project" value="TreeGrafter"/>
</dbReference>
<comment type="caution">
    <text evidence="5">The sequence shown here is derived from an EMBL/GenBank/DDBJ whole genome shotgun (WGS) entry which is preliminary data.</text>
</comment>
<evidence type="ECO:0000256" key="1">
    <source>
        <dbReference type="ARBA" id="ARBA00001709"/>
    </source>
</evidence>
<accession>A0A429MK71</accession>
<dbReference type="Pfam" id="PF16113">
    <property type="entry name" value="ECH_2"/>
    <property type="match status" value="1"/>
</dbReference>
<dbReference type="InterPro" id="IPR032259">
    <property type="entry name" value="HIBYL-CoA-H"/>
</dbReference>
<keyword evidence="5" id="KW-0413">Isomerase</keyword>
<protein>
    <recommendedName>
        <fullName evidence="2">3-hydroxyisobutyryl-CoA hydrolase</fullName>
        <ecNumber evidence="2">3.1.2.4</ecNumber>
    </recommendedName>
</protein>
<keyword evidence="3" id="KW-0378">Hydrolase</keyword>
<organism evidence="5 6">
    <name type="scientific">Acinetobacter baumannii</name>
    <dbReference type="NCBI Taxonomy" id="470"/>
    <lineage>
        <taxon>Bacteria</taxon>
        <taxon>Pseudomonadati</taxon>
        <taxon>Pseudomonadota</taxon>
        <taxon>Gammaproteobacteria</taxon>
        <taxon>Moraxellales</taxon>
        <taxon>Moraxellaceae</taxon>
        <taxon>Acinetobacter</taxon>
        <taxon>Acinetobacter calcoaceticus/baumannii complex</taxon>
    </lineage>
</organism>
<evidence type="ECO:0000259" key="4">
    <source>
        <dbReference type="Pfam" id="PF16113"/>
    </source>
</evidence>
<comment type="catalytic activity">
    <reaction evidence="1">
        <text>3-hydroxy-2-methylpropanoyl-CoA + H2O = 3-hydroxy-2-methylpropanoate + CoA + H(+)</text>
        <dbReference type="Rhea" id="RHEA:20888"/>
        <dbReference type="ChEBI" id="CHEBI:11805"/>
        <dbReference type="ChEBI" id="CHEBI:15377"/>
        <dbReference type="ChEBI" id="CHEBI:15378"/>
        <dbReference type="ChEBI" id="CHEBI:57287"/>
        <dbReference type="ChEBI" id="CHEBI:57340"/>
        <dbReference type="EC" id="3.1.2.4"/>
    </reaction>
</comment>
<evidence type="ECO:0000313" key="5">
    <source>
        <dbReference type="EMBL" id="RSR42766.1"/>
    </source>
</evidence>
<evidence type="ECO:0000256" key="3">
    <source>
        <dbReference type="ARBA" id="ARBA00022801"/>
    </source>
</evidence>
<name>A0A429MK71_ACIBA</name>
<dbReference type="InterPro" id="IPR029045">
    <property type="entry name" value="ClpP/crotonase-like_dom_sf"/>
</dbReference>
<dbReference type="Gene3D" id="3.90.226.10">
    <property type="entry name" value="2-enoyl-CoA Hydratase, Chain A, domain 1"/>
    <property type="match status" value="1"/>
</dbReference>
<dbReference type="EC" id="3.1.2.4" evidence="2"/>
<dbReference type="GO" id="GO:0003860">
    <property type="term" value="F:3-hydroxyisobutyryl-CoA hydrolase activity"/>
    <property type="evidence" value="ECO:0007669"/>
    <property type="project" value="UniProtKB-EC"/>
</dbReference>
<dbReference type="PANTHER" id="PTHR43176:SF3">
    <property type="entry name" value="3-HYDROXYISOBUTYRYL-COA HYDROLASE, MITOCHONDRIAL"/>
    <property type="match status" value="1"/>
</dbReference>
<evidence type="ECO:0000313" key="6">
    <source>
        <dbReference type="Proteomes" id="UP000280073"/>
    </source>
</evidence>
<feature type="non-terminal residue" evidence="5">
    <location>
        <position position="1"/>
    </location>
</feature>
<gene>
    <name evidence="5" type="ORF">EA686_21180</name>
</gene>
<proteinExistence type="predicted"/>
<dbReference type="SUPFAM" id="SSF52096">
    <property type="entry name" value="ClpP/crotonase"/>
    <property type="match status" value="1"/>
</dbReference>
<dbReference type="EMBL" id="RFDI01001454">
    <property type="protein sequence ID" value="RSR42766.1"/>
    <property type="molecule type" value="Genomic_DNA"/>
</dbReference>
<dbReference type="AlphaFoldDB" id="A0A429MK71"/>
<dbReference type="PANTHER" id="PTHR43176">
    <property type="entry name" value="3-HYDROXYISOBUTYRYL-COA HYDROLASE-RELATED"/>
    <property type="match status" value="1"/>
</dbReference>
<reference evidence="5 6" key="1">
    <citation type="submission" date="2018-10" db="EMBL/GenBank/DDBJ databases">
        <title>GWAS and RNA-Seq identify cryptic mechanisms of antimicrobial resistance in Acinetobacter baumannii.</title>
        <authorList>
            <person name="Sahl J.W."/>
        </authorList>
    </citation>
    <scope>NUCLEOTIDE SEQUENCE [LARGE SCALE GENOMIC DNA]</scope>
    <source>
        <strain evidence="5 6">TG28175</strain>
    </source>
</reference>
<dbReference type="InterPro" id="IPR045004">
    <property type="entry name" value="ECH_dom"/>
</dbReference>
<evidence type="ECO:0000256" key="2">
    <source>
        <dbReference type="ARBA" id="ARBA00011915"/>
    </source>
</evidence>
<feature type="domain" description="Enoyl-CoA hydratase/isomerase" evidence="4">
    <location>
        <begin position="1"/>
        <end position="144"/>
    </location>
</feature>
<sequence length="155" mass="18043">SDQLQALQDALVEAPSLSKEGIEHIITRFITRPAESELKQLAEGIRKHFGFQHLDEIEQSLENEKDESLKTWASKMLSILQQRSFIAKQTSLKLQHLGRGLSLQQCMQLERDLQDIWFEHGDFIEGVRALIVDKDKQPRWQERNPELEQILEKLS</sequence>